<gene>
    <name evidence="3" type="ORF">DFR58_12725</name>
</gene>
<dbReference type="GO" id="GO:0050062">
    <property type="term" value="F:long-chain-fatty-acyl-CoA reductase activity"/>
    <property type="evidence" value="ECO:0007669"/>
    <property type="project" value="UniProtKB-EC"/>
</dbReference>
<keyword evidence="2" id="KW-0560">Oxidoreductase</keyword>
<dbReference type="EMBL" id="QPJT01000027">
    <property type="protein sequence ID" value="RCX11149.1"/>
    <property type="molecule type" value="Genomic_DNA"/>
</dbReference>
<keyword evidence="4" id="KW-1185">Reference proteome</keyword>
<comment type="similarity">
    <text evidence="2">Belongs to the LuxC family.</text>
</comment>
<dbReference type="OrthoDB" id="580775at2"/>
<dbReference type="Proteomes" id="UP000253034">
    <property type="component" value="Unassembled WGS sequence"/>
</dbReference>
<dbReference type="EC" id="1.2.1.50" evidence="2"/>
<name>A0A369AP53_9FIRM</name>
<dbReference type="GO" id="GO:0008218">
    <property type="term" value="P:bioluminescence"/>
    <property type="evidence" value="ECO:0007669"/>
    <property type="project" value="InterPro"/>
</dbReference>
<evidence type="ECO:0000313" key="3">
    <source>
        <dbReference type="EMBL" id="RCX11149.1"/>
    </source>
</evidence>
<keyword evidence="1 2" id="KW-0521">NADP</keyword>
<dbReference type="AlphaFoldDB" id="A0A369AP53"/>
<dbReference type="InterPro" id="IPR016161">
    <property type="entry name" value="Ald_DH/histidinol_DH"/>
</dbReference>
<dbReference type="Pfam" id="PF05893">
    <property type="entry name" value="LuxC"/>
    <property type="match status" value="1"/>
</dbReference>
<organism evidence="3 4">
    <name type="scientific">Anaerobacterium chartisolvens</name>
    <dbReference type="NCBI Taxonomy" id="1297424"/>
    <lineage>
        <taxon>Bacteria</taxon>
        <taxon>Bacillati</taxon>
        <taxon>Bacillota</taxon>
        <taxon>Clostridia</taxon>
        <taxon>Eubacteriales</taxon>
        <taxon>Oscillospiraceae</taxon>
        <taxon>Anaerobacterium</taxon>
    </lineage>
</organism>
<comment type="catalytic activity">
    <reaction evidence="2">
        <text>a long-chain fatty aldehyde + NADP(+) + CoA = a long-chain fatty acyl-CoA + NADPH + H(+)</text>
        <dbReference type="Rhea" id="RHEA:15437"/>
        <dbReference type="ChEBI" id="CHEBI:15378"/>
        <dbReference type="ChEBI" id="CHEBI:17176"/>
        <dbReference type="ChEBI" id="CHEBI:57287"/>
        <dbReference type="ChEBI" id="CHEBI:57783"/>
        <dbReference type="ChEBI" id="CHEBI:58349"/>
        <dbReference type="ChEBI" id="CHEBI:83139"/>
        <dbReference type="EC" id="1.2.1.50"/>
    </reaction>
</comment>
<accession>A0A369AP53</accession>
<evidence type="ECO:0000313" key="4">
    <source>
        <dbReference type="Proteomes" id="UP000253034"/>
    </source>
</evidence>
<proteinExistence type="inferred from homology"/>
<reference evidence="3 4" key="1">
    <citation type="submission" date="2018-07" db="EMBL/GenBank/DDBJ databases">
        <title>Genomic Encyclopedia of Type Strains, Phase IV (KMG-IV): sequencing the most valuable type-strain genomes for metagenomic binning, comparative biology and taxonomic classification.</title>
        <authorList>
            <person name="Goeker M."/>
        </authorList>
    </citation>
    <scope>NUCLEOTIDE SEQUENCE [LARGE SCALE GENOMIC DNA]</scope>
    <source>
        <strain evidence="3 4">DSM 27016</strain>
    </source>
</reference>
<dbReference type="InterPro" id="IPR008670">
    <property type="entry name" value="CoA_reduct_LuxC"/>
</dbReference>
<comment type="caution">
    <text evidence="3">The sequence shown here is derived from an EMBL/GenBank/DDBJ whole genome shotgun (WGS) entry which is preliminary data.</text>
</comment>
<evidence type="ECO:0000256" key="1">
    <source>
        <dbReference type="ARBA" id="ARBA00022857"/>
    </source>
</evidence>
<sequence length="491" mass="57473">MPRIIELPIIICGELKYPKDDYIELKYSNDITVRITRPSKEDLQSIYDFSEDINSIRFSDLAKYITNFASSFYNPENSIRKEAIELSACITGYEEKMLARDYDIISDYLSYKYNIYDIVGAELGSYRMLDGWERKELVKLRAFPRGRTFHILVGNVPMTGFFSVFRSIITKNQTVVKLPSRDIVTTLYFAKGLIEANNGGERFQEMLNKSLSVFYLERDDDTLSEMIEASDMICAWGKGESLKMIKEKIPHSIPYLEFGPKRSYSVLYTEDCNFDKAAIRMAHDLCVYDQEACLSPQRLFIIGDYKAYLPVLEKWLNWQSECLRRGVSNKDVESHIYRIRMEAKFRKWQMTEGEDQWRIIVCDPLEVNEHPLGRTLFVHPVKSESEILPFIDDETQCISVYPYEENLERLGDIFCAKGASKICETGMSFYPREGWSHDAMYPLHYFVRLCYIDCDSKYEYKYDTDEESVLLYVSQMFGHPDNLDEVLEQFQ</sequence>
<evidence type="ECO:0000256" key="2">
    <source>
        <dbReference type="PIRNR" id="PIRNR009414"/>
    </source>
</evidence>
<dbReference type="SUPFAM" id="SSF53720">
    <property type="entry name" value="ALDH-like"/>
    <property type="match status" value="1"/>
</dbReference>
<dbReference type="RefSeq" id="WP_114299251.1">
    <property type="nucleotide sequence ID" value="NZ_QPJT01000027.1"/>
</dbReference>
<dbReference type="GO" id="GO:0003995">
    <property type="term" value="F:acyl-CoA dehydrogenase activity"/>
    <property type="evidence" value="ECO:0007669"/>
    <property type="project" value="InterPro"/>
</dbReference>
<dbReference type="PIRSF" id="PIRSF009414">
    <property type="entry name" value="LuxC"/>
    <property type="match status" value="1"/>
</dbReference>
<protein>
    <recommendedName>
        <fullName evidence="2">Acyl-CoA reductase</fullName>
        <ecNumber evidence="2">1.2.1.50</ecNumber>
    </recommendedName>
</protein>